<gene>
    <name evidence="2" type="ORF">MENT_LOCUS51544</name>
</gene>
<dbReference type="AlphaFoldDB" id="A0A6V7XFZ3"/>
<evidence type="ECO:0000313" key="2">
    <source>
        <dbReference type="EMBL" id="CAD2198249.1"/>
    </source>
</evidence>
<comment type="caution">
    <text evidence="2">The sequence shown here is derived from an EMBL/GenBank/DDBJ whole genome shotgun (WGS) entry which is preliminary data.</text>
</comment>
<dbReference type="Proteomes" id="UP000580250">
    <property type="component" value="Unassembled WGS sequence"/>
</dbReference>
<feature type="chain" id="PRO_5028180985" evidence="1">
    <location>
        <begin position="22"/>
        <end position="59"/>
    </location>
</feature>
<proteinExistence type="predicted"/>
<protein>
    <submittedName>
        <fullName evidence="2">Uncharacterized protein</fullName>
    </submittedName>
</protein>
<reference evidence="2 3" key="1">
    <citation type="submission" date="2020-08" db="EMBL/GenBank/DDBJ databases">
        <authorList>
            <person name="Koutsovoulos G."/>
            <person name="Danchin GJ E."/>
        </authorList>
    </citation>
    <scope>NUCLEOTIDE SEQUENCE [LARGE SCALE GENOMIC DNA]</scope>
</reference>
<sequence length="59" mass="6817">MNHGKLLILLLFLFHLPTSPSKTLVFRKTFQYYTKGCYCILHRVMLKLGSVLCYGGTNH</sequence>
<organism evidence="2 3">
    <name type="scientific">Meloidogyne enterolobii</name>
    <name type="common">Root-knot nematode worm</name>
    <name type="synonym">Meloidogyne mayaguensis</name>
    <dbReference type="NCBI Taxonomy" id="390850"/>
    <lineage>
        <taxon>Eukaryota</taxon>
        <taxon>Metazoa</taxon>
        <taxon>Ecdysozoa</taxon>
        <taxon>Nematoda</taxon>
        <taxon>Chromadorea</taxon>
        <taxon>Rhabditida</taxon>
        <taxon>Tylenchina</taxon>
        <taxon>Tylenchomorpha</taxon>
        <taxon>Tylenchoidea</taxon>
        <taxon>Meloidogynidae</taxon>
        <taxon>Meloidogyninae</taxon>
        <taxon>Meloidogyne</taxon>
    </lineage>
</organism>
<evidence type="ECO:0000313" key="3">
    <source>
        <dbReference type="Proteomes" id="UP000580250"/>
    </source>
</evidence>
<feature type="signal peptide" evidence="1">
    <location>
        <begin position="1"/>
        <end position="21"/>
    </location>
</feature>
<name>A0A6V7XFZ3_MELEN</name>
<dbReference type="EMBL" id="CAJEWN010001538">
    <property type="protein sequence ID" value="CAD2198249.1"/>
    <property type="molecule type" value="Genomic_DNA"/>
</dbReference>
<evidence type="ECO:0000256" key="1">
    <source>
        <dbReference type="SAM" id="SignalP"/>
    </source>
</evidence>
<accession>A0A6V7XFZ3</accession>
<keyword evidence="1" id="KW-0732">Signal</keyword>